<accession>A0A4V3C5E8</accession>
<evidence type="ECO:0000313" key="1">
    <source>
        <dbReference type="EMBL" id="TDO29658.1"/>
    </source>
</evidence>
<dbReference type="AlphaFoldDB" id="A0A4V3C5E8"/>
<name>A0A4V3C5E8_9ACTN</name>
<dbReference type="EMBL" id="SNWQ01000045">
    <property type="protein sequence ID" value="TDO29658.1"/>
    <property type="molecule type" value="Genomic_DNA"/>
</dbReference>
<proteinExistence type="predicted"/>
<protein>
    <submittedName>
        <fullName evidence="1">Uncharacterized protein</fullName>
    </submittedName>
</protein>
<dbReference type="Proteomes" id="UP000295388">
    <property type="component" value="Unassembled WGS sequence"/>
</dbReference>
<reference evidence="1 2" key="1">
    <citation type="submission" date="2019-03" db="EMBL/GenBank/DDBJ databases">
        <title>Genomic Encyclopedia of Type Strains, Phase III (KMG-III): the genomes of soil and plant-associated and newly described type strains.</title>
        <authorList>
            <person name="Whitman W."/>
        </authorList>
    </citation>
    <scope>NUCLEOTIDE SEQUENCE [LARGE SCALE GENOMIC DNA]</scope>
    <source>
        <strain evidence="1 2">VKM Ac-2527</strain>
    </source>
</reference>
<gene>
    <name evidence="1" type="ORF">EV643_1452</name>
</gene>
<organism evidence="1 2">
    <name type="scientific">Kribbella caucasensis</name>
    <dbReference type="NCBI Taxonomy" id="2512215"/>
    <lineage>
        <taxon>Bacteria</taxon>
        <taxon>Bacillati</taxon>
        <taxon>Actinomycetota</taxon>
        <taxon>Actinomycetes</taxon>
        <taxon>Propionibacteriales</taxon>
        <taxon>Kribbellaceae</taxon>
        <taxon>Kribbella</taxon>
    </lineage>
</organism>
<evidence type="ECO:0000313" key="2">
    <source>
        <dbReference type="Proteomes" id="UP000295388"/>
    </source>
</evidence>
<keyword evidence="2" id="KW-1185">Reference proteome</keyword>
<sequence length="89" mass="9274">MTARRLHMAEVTQGSLARAPEFMVRVDDAAGCNGADPRLCSGMADEAGSRLVELAGDRVVEVWEGGDAAGVPVVFHPGTPSGRLQARLG</sequence>
<comment type="caution">
    <text evidence="1">The sequence shown here is derived from an EMBL/GenBank/DDBJ whole genome shotgun (WGS) entry which is preliminary data.</text>
</comment>